<feature type="compositionally biased region" description="Low complexity" evidence="2">
    <location>
        <begin position="227"/>
        <end position="252"/>
    </location>
</feature>
<feature type="domain" description="VWFA" evidence="3">
    <location>
        <begin position="280"/>
        <end position="462"/>
    </location>
</feature>
<dbReference type="InterPro" id="IPR036465">
    <property type="entry name" value="vWFA_dom_sf"/>
</dbReference>
<evidence type="ECO:0000256" key="2">
    <source>
        <dbReference type="SAM" id="MobiDB-lite"/>
    </source>
</evidence>
<feature type="compositionally biased region" description="Low complexity" evidence="2">
    <location>
        <begin position="179"/>
        <end position="219"/>
    </location>
</feature>
<dbReference type="SMART" id="SM00327">
    <property type="entry name" value="VWA"/>
    <property type="match status" value="1"/>
</dbReference>
<dbReference type="Pfam" id="PF02342">
    <property type="entry name" value="TerD"/>
    <property type="match status" value="1"/>
</dbReference>
<evidence type="ECO:0000313" key="4">
    <source>
        <dbReference type="EMBL" id="MBP1991453.1"/>
    </source>
</evidence>
<organism evidence="4 5">
    <name type="scientific">Paenibacillus eucommiae</name>
    <dbReference type="NCBI Taxonomy" id="1355755"/>
    <lineage>
        <taxon>Bacteria</taxon>
        <taxon>Bacillati</taxon>
        <taxon>Bacillota</taxon>
        <taxon>Bacilli</taxon>
        <taxon>Bacillales</taxon>
        <taxon>Paenibacillaceae</taxon>
        <taxon>Paenibacillus</taxon>
    </lineage>
</organism>
<feature type="region of interest" description="Disordered" evidence="2">
    <location>
        <begin position="179"/>
        <end position="254"/>
    </location>
</feature>
<keyword evidence="5" id="KW-1185">Reference proteome</keyword>
<dbReference type="Proteomes" id="UP001519287">
    <property type="component" value="Unassembled WGS sequence"/>
</dbReference>
<dbReference type="CDD" id="cd06974">
    <property type="entry name" value="TerD_like"/>
    <property type="match status" value="1"/>
</dbReference>
<sequence>MPNNTITLVTGANTPLDKEKMLEITIEWKSSPADLDVSCFMVNATGSVPSDDYFIFYNQPNDPKKHIQFSSVGGHATKFTINLEGLLATEIDKCTFAATLDGPGTFTGVQGCRAIARSSQTEVHYDIKDVKEETSLVLMELYRHQGWFKLRAVGRGFNGGLKPLAEAHGVVVEDEPAAVEAAPPQVPVKAPVSTSASTPATPVSTPAPAAGSVAASTTGQPMNLARPSQNSQPSQAQQSHQSQQSQQPPTSSINLTKIDLLKKKVSISLQKKKLDDGKARVAVVFDASGSMSQLYSKGTVQRAFERVLAIAACMDDDGTLDVWFFGSKSMRAPSVTERDYEDYVKRTYPSPKAFGGLGPGNNEPVVMEDVIKKYTVEEPNKSMPTYIIFFSDGGIYETKKIAKLLVQSSKTNIFWQFVGIGNANYGVLRKLDDLPGRFIDNANFFALDDLDKVSDEELYDRMFDEYPVWLKQAKQKGLLT</sequence>
<dbReference type="InterPro" id="IPR002035">
    <property type="entry name" value="VWF_A"/>
</dbReference>
<dbReference type="EMBL" id="JAGGLB010000009">
    <property type="protein sequence ID" value="MBP1991453.1"/>
    <property type="molecule type" value="Genomic_DNA"/>
</dbReference>
<dbReference type="PANTHER" id="PTHR32097:SF4">
    <property type="entry name" value="GENERAL STRESS PROTEIN 16U"/>
    <property type="match status" value="1"/>
</dbReference>
<name>A0ABS4IVB9_9BACL</name>
<comment type="caution">
    <text evidence="4">The sequence shown here is derived from an EMBL/GenBank/DDBJ whole genome shotgun (WGS) entry which is preliminary data.</text>
</comment>
<dbReference type="Gene3D" id="2.60.60.30">
    <property type="entry name" value="sav2460 like domains"/>
    <property type="match status" value="1"/>
</dbReference>
<evidence type="ECO:0000259" key="3">
    <source>
        <dbReference type="PROSITE" id="PS50234"/>
    </source>
</evidence>
<accession>A0ABS4IVB9</accession>
<protein>
    <submittedName>
        <fullName evidence="4">Stress response protein SCP2</fullName>
    </submittedName>
</protein>
<dbReference type="InterPro" id="IPR019303">
    <property type="entry name" value="vWA_TerF_C"/>
</dbReference>
<evidence type="ECO:0000313" key="5">
    <source>
        <dbReference type="Proteomes" id="UP001519287"/>
    </source>
</evidence>
<proteinExistence type="inferred from homology"/>
<gene>
    <name evidence="4" type="ORF">J2Z66_003060</name>
</gene>
<dbReference type="RefSeq" id="WP_209972215.1">
    <property type="nucleotide sequence ID" value="NZ_JAGGLB010000009.1"/>
</dbReference>
<evidence type="ECO:0000256" key="1">
    <source>
        <dbReference type="ARBA" id="ARBA00008775"/>
    </source>
</evidence>
<dbReference type="InterPro" id="IPR003325">
    <property type="entry name" value="TerD"/>
</dbReference>
<reference evidence="4 5" key="1">
    <citation type="submission" date="2021-03" db="EMBL/GenBank/DDBJ databases">
        <title>Genomic Encyclopedia of Type Strains, Phase IV (KMG-IV): sequencing the most valuable type-strain genomes for metagenomic binning, comparative biology and taxonomic classification.</title>
        <authorList>
            <person name="Goeker M."/>
        </authorList>
    </citation>
    <scope>NUCLEOTIDE SEQUENCE [LARGE SCALE GENOMIC DNA]</scope>
    <source>
        <strain evidence="4 5">DSM 26048</strain>
    </source>
</reference>
<dbReference type="InterPro" id="IPR051324">
    <property type="entry name" value="Stress/Tellurium_Resist"/>
</dbReference>
<dbReference type="Pfam" id="PF10138">
    <property type="entry name" value="vWA-TerF-like"/>
    <property type="match status" value="1"/>
</dbReference>
<dbReference type="SUPFAM" id="SSF53300">
    <property type="entry name" value="vWA-like"/>
    <property type="match status" value="1"/>
</dbReference>
<dbReference type="PROSITE" id="PS50234">
    <property type="entry name" value="VWFA"/>
    <property type="match status" value="1"/>
</dbReference>
<dbReference type="PANTHER" id="PTHR32097">
    <property type="entry name" value="CAMP-BINDING PROTEIN 1-RELATED"/>
    <property type="match status" value="1"/>
</dbReference>
<comment type="similarity">
    <text evidence="1">Belongs to the CAPAB/TerDEXZ family.</text>
</comment>